<dbReference type="EMBL" id="CAJPWZ010001925">
    <property type="protein sequence ID" value="CAG2226709.1"/>
    <property type="molecule type" value="Genomic_DNA"/>
</dbReference>
<dbReference type="Gene3D" id="3.40.50.300">
    <property type="entry name" value="P-loop containing nucleotide triphosphate hydrolases"/>
    <property type="match status" value="2"/>
</dbReference>
<evidence type="ECO:0000313" key="5">
    <source>
        <dbReference type="EMBL" id="CAG2226709.1"/>
    </source>
</evidence>
<feature type="compositionally biased region" description="Polar residues" evidence="3">
    <location>
        <begin position="1086"/>
        <end position="1099"/>
    </location>
</feature>
<dbReference type="GO" id="GO:0005524">
    <property type="term" value="F:ATP binding"/>
    <property type="evidence" value="ECO:0007669"/>
    <property type="project" value="UniProtKB-KW"/>
</dbReference>
<dbReference type="PANTHER" id="PTHR43788:SF6">
    <property type="entry name" value="DNA HELICASE B"/>
    <property type="match status" value="1"/>
</dbReference>
<comment type="caution">
    <text evidence="5">The sequence shown here is derived from an EMBL/GenBank/DDBJ whole genome shotgun (WGS) entry which is preliminary data.</text>
</comment>
<feature type="compositionally biased region" description="Basic and acidic residues" evidence="3">
    <location>
        <begin position="480"/>
        <end position="489"/>
    </location>
</feature>
<dbReference type="InterPro" id="IPR027417">
    <property type="entry name" value="P-loop_NTPase"/>
</dbReference>
<dbReference type="InterPro" id="IPR050534">
    <property type="entry name" value="Coronavir_polyprotein_1ab"/>
</dbReference>
<evidence type="ECO:0000256" key="1">
    <source>
        <dbReference type="ARBA" id="ARBA00022741"/>
    </source>
</evidence>
<organism evidence="5 6">
    <name type="scientific">Mytilus edulis</name>
    <name type="common">Blue mussel</name>
    <dbReference type="NCBI Taxonomy" id="6550"/>
    <lineage>
        <taxon>Eukaryota</taxon>
        <taxon>Metazoa</taxon>
        <taxon>Spiralia</taxon>
        <taxon>Lophotrochozoa</taxon>
        <taxon>Mollusca</taxon>
        <taxon>Bivalvia</taxon>
        <taxon>Autobranchia</taxon>
        <taxon>Pteriomorphia</taxon>
        <taxon>Mytilida</taxon>
        <taxon>Mytiloidea</taxon>
        <taxon>Mytilidae</taxon>
        <taxon>Mytilinae</taxon>
        <taxon>Mytilus</taxon>
    </lineage>
</organism>
<dbReference type="OrthoDB" id="416437at2759"/>
<feature type="compositionally biased region" description="Acidic residues" evidence="3">
    <location>
        <begin position="530"/>
        <end position="539"/>
    </location>
</feature>
<keyword evidence="5" id="KW-0378">Hydrolase</keyword>
<dbReference type="Pfam" id="PF25894">
    <property type="entry name" value="WHD_HELB"/>
    <property type="match status" value="1"/>
</dbReference>
<feature type="region of interest" description="Disordered" evidence="3">
    <location>
        <begin position="1050"/>
        <end position="1069"/>
    </location>
</feature>
<protein>
    <submittedName>
        <fullName evidence="5">HELB</fullName>
        <ecNumber evidence="5">3.6.4.12</ecNumber>
    </submittedName>
</protein>
<dbReference type="GO" id="GO:0003678">
    <property type="term" value="F:DNA helicase activity"/>
    <property type="evidence" value="ECO:0007669"/>
    <property type="project" value="UniProtKB-EC"/>
</dbReference>
<keyword evidence="6" id="KW-1185">Reference proteome</keyword>
<evidence type="ECO:0000313" key="6">
    <source>
        <dbReference type="Proteomes" id="UP000683360"/>
    </source>
</evidence>
<reference evidence="5" key="1">
    <citation type="submission" date="2021-03" db="EMBL/GenBank/DDBJ databases">
        <authorList>
            <person name="Bekaert M."/>
        </authorList>
    </citation>
    <scope>NUCLEOTIDE SEQUENCE</scope>
</reference>
<dbReference type="AlphaFoldDB" id="A0A8S3SYX8"/>
<feature type="compositionally biased region" description="Basic and acidic residues" evidence="3">
    <location>
        <begin position="1181"/>
        <end position="1190"/>
    </location>
</feature>
<accession>A0A8S3SYX8</accession>
<dbReference type="PANTHER" id="PTHR43788">
    <property type="entry name" value="DNA2/NAM7 HELICASE FAMILY MEMBER"/>
    <property type="match status" value="1"/>
</dbReference>
<dbReference type="InterPro" id="IPR058839">
    <property type="entry name" value="WHD_HELB"/>
</dbReference>
<feature type="domain" description="DNA helicase B winged helix" evidence="4">
    <location>
        <begin position="263"/>
        <end position="363"/>
    </location>
</feature>
<gene>
    <name evidence="5" type="ORF">MEDL_39771</name>
</gene>
<dbReference type="CDD" id="cd18809">
    <property type="entry name" value="SF1_C_RecD"/>
    <property type="match status" value="1"/>
</dbReference>
<evidence type="ECO:0000259" key="4">
    <source>
        <dbReference type="Pfam" id="PF25894"/>
    </source>
</evidence>
<feature type="region of interest" description="Disordered" evidence="3">
    <location>
        <begin position="1155"/>
        <end position="1220"/>
    </location>
</feature>
<dbReference type="SUPFAM" id="SSF52540">
    <property type="entry name" value="P-loop containing nucleoside triphosphate hydrolases"/>
    <property type="match status" value="2"/>
</dbReference>
<dbReference type="GO" id="GO:0016787">
    <property type="term" value="F:hydrolase activity"/>
    <property type="evidence" value="ECO:0007669"/>
    <property type="project" value="UniProtKB-KW"/>
</dbReference>
<name>A0A8S3SYX8_MYTED</name>
<feature type="compositionally biased region" description="Low complexity" evidence="3">
    <location>
        <begin position="1161"/>
        <end position="1170"/>
    </location>
</feature>
<evidence type="ECO:0000256" key="2">
    <source>
        <dbReference type="ARBA" id="ARBA00022840"/>
    </source>
</evidence>
<feature type="compositionally biased region" description="Basic and acidic residues" evidence="3">
    <location>
        <begin position="452"/>
        <end position="471"/>
    </location>
</feature>
<evidence type="ECO:0000256" key="3">
    <source>
        <dbReference type="SAM" id="MobiDB-lite"/>
    </source>
</evidence>
<proteinExistence type="predicted"/>
<keyword evidence="2" id="KW-0067">ATP-binding</keyword>
<feature type="region of interest" description="Disordered" evidence="3">
    <location>
        <begin position="1079"/>
        <end position="1102"/>
    </location>
</feature>
<dbReference type="Proteomes" id="UP000683360">
    <property type="component" value="Unassembled WGS sequence"/>
</dbReference>
<dbReference type="EC" id="3.6.4.12" evidence="5"/>
<keyword evidence="1" id="KW-0547">Nucleotide-binding</keyword>
<dbReference type="Pfam" id="PF13604">
    <property type="entry name" value="AAA_30"/>
    <property type="match status" value="1"/>
</dbReference>
<feature type="region of interest" description="Disordered" evidence="3">
    <location>
        <begin position="452"/>
        <end position="543"/>
    </location>
</feature>
<sequence>MNNSMDMYNRKERNTDHFCHMICGYFMKDDDLPEHDDDDDLEGEEEEMQFLNYQEMNGIGQGKQLYEGRKMKSCQGILKDLDRPKISNKVAAPFHFIDPWWKISILRTRFLTGDKRTRYPKDGTSLTYQIRQDDKVVRDKLVNMFLTKTLSKAEERQENGQNGNDSYIYIDEFLQYLEHSGNNRRLKFEHLEELIKEFDNFLPEDNKISSENVMRALNTTEWACISKALKYPKLVSHLSQLLPMQFKAIMENPENESLVKDLSKALDLKPWVFGFKKLLNKDYDLVGCEAALMSIQRAGLFDDLDQVNKEALIIYDFLKTDSRQNGHTQISLAKLKMKMENECRVFDEALKFLKRHKITKEVEIDNDMKVCLQQLYNYERKITEGINTLYKKQLEDPWELDVDLESEEFERVRGDKEQLEAAKMLLKYPIVVISGKGGCGKTTVVTKVMSLQKEKEKDKNEDLDEENKKEEWEEEMSQIDGRDEMDLNDYKYSQKTRDNINDPDFPESEMFSSPADRVPDSEILCSPEDGTAEPQEEDPRDSSEPIIIYTAPTGKAANLLGRRANTNGFTLHQIIWSYKFYVTQKDPDAKWKFRHVKTLVVDECSMVAVSTFSTLLTTLMENSKLRKIVLLGDVRQLPSIEPGNLLADIFKSTYPIKSAIELKTNHRAESNLIIQNATYISEKRYPIFSSEHNFALHEVPKEGNDMHDVVVQKMLKDEPTLQDHTRSQFITFTNKYCEMINEHACKKYNNHTTRNHKNKLDFRIGDKICLKKNGMVVVYEDDGNGKIDVKYLEGDLEPEQAADAMEITLMSQTLDGTSLCETMNATNTTMNPERNEASKKQKKKKTAATIRLCNGEIYFIKAEVNSVSNRGRADRFLKFSDEDRECPRELWVNYREVMQKCKMKHSWARTIHTFQGSECETLVYVLGFNQYQNWQHVYTAVTRGKKAVHIEGTKYHLQKAIQKDPERRNTTLYHQLHNMLPVEEILDELVSKEESPKEPKFTILKDKENAYAGPSTSFNSSSIKPSTSTPLCQRNGLQIFLKKPHLDSIMDSDDVAPQSPLSDSQWSDYGDDTYIEATQESKKCPDNQNDISGTENDNSFDLMDSLDMTENSEINGDLTAACDMLEASMAQNSQITSVKSQGHNTELQASFSNYQTKSSKKGSNSSADSFSIDEFDSFSESPKKKYKVEDMFTTPKKQKLTKPEPEVSPTRKMLTQLQFK</sequence>